<dbReference type="GO" id="GO:0044208">
    <property type="term" value="P:'de novo' AMP biosynthetic process"/>
    <property type="evidence" value="ECO:0007669"/>
    <property type="project" value="TreeGrafter"/>
</dbReference>
<dbReference type="InterPro" id="IPR001114">
    <property type="entry name" value="Adenylosuccinate_synthetase"/>
</dbReference>
<dbReference type="SUPFAM" id="SSF52540">
    <property type="entry name" value="P-loop containing nucleoside triphosphate hydrolases"/>
    <property type="match status" value="1"/>
</dbReference>
<dbReference type="EMBL" id="PCVI01000012">
    <property type="protein sequence ID" value="PIQ70387.1"/>
    <property type="molecule type" value="Genomic_DNA"/>
</dbReference>
<dbReference type="InterPro" id="IPR042111">
    <property type="entry name" value="Adenylosuccinate_synth_dom3"/>
</dbReference>
<dbReference type="PANTHER" id="PTHR11846:SF0">
    <property type="entry name" value="ADENYLOSUCCINATE SYNTHETASE"/>
    <property type="match status" value="1"/>
</dbReference>
<reference evidence="1 2" key="1">
    <citation type="submission" date="2017-09" db="EMBL/GenBank/DDBJ databases">
        <title>Depth-based differentiation of microbial function through sediment-hosted aquifers and enrichment of novel symbionts in the deep terrestrial subsurface.</title>
        <authorList>
            <person name="Probst A.J."/>
            <person name="Ladd B."/>
            <person name="Jarett J.K."/>
            <person name="Geller-Mcgrath D.E."/>
            <person name="Sieber C.M."/>
            <person name="Emerson J.B."/>
            <person name="Anantharaman K."/>
            <person name="Thomas B.C."/>
            <person name="Malmstrom R."/>
            <person name="Stieglmeier M."/>
            <person name="Klingl A."/>
            <person name="Woyke T."/>
            <person name="Ryan C.M."/>
            <person name="Banfield J.F."/>
        </authorList>
    </citation>
    <scope>NUCLEOTIDE SEQUENCE [LARGE SCALE GENOMIC DNA]</scope>
    <source>
        <strain evidence="1">CG11_big_fil_rev_8_21_14_0_20_40_12</strain>
    </source>
</reference>
<dbReference type="GO" id="GO:0046040">
    <property type="term" value="P:IMP metabolic process"/>
    <property type="evidence" value="ECO:0007669"/>
    <property type="project" value="TreeGrafter"/>
</dbReference>
<evidence type="ECO:0000313" key="1">
    <source>
        <dbReference type="EMBL" id="PIQ70387.1"/>
    </source>
</evidence>
<sequence length="136" mass="15432">MRDTFDERGRSTGRDRDIYPIHLPALKYFQKVGGYEWLIVTHLDWTAETVKVVIGYKDENGNPAPYRPYQSELDKLTPVIADLPGWDGEIAGKAKTPKDLPENALRFLQFLSQTIVPVAYATDGPYEGQMVSWLDS</sequence>
<name>A0A2H0KGN5_9BACT</name>
<dbReference type="GO" id="GO:0004019">
    <property type="term" value="F:adenylosuccinate synthase activity"/>
    <property type="evidence" value="ECO:0007669"/>
    <property type="project" value="InterPro"/>
</dbReference>
<dbReference type="Proteomes" id="UP000231371">
    <property type="component" value="Unassembled WGS sequence"/>
</dbReference>
<protein>
    <recommendedName>
        <fullName evidence="3">Adenylosuccinate synthetase</fullName>
    </recommendedName>
</protein>
<organism evidence="1 2">
    <name type="scientific">Candidatus Shapirobacteria bacterium CG11_big_fil_rev_8_21_14_0_20_40_12</name>
    <dbReference type="NCBI Taxonomy" id="1974889"/>
    <lineage>
        <taxon>Bacteria</taxon>
        <taxon>Candidatus Shapironibacteriota</taxon>
    </lineage>
</organism>
<dbReference type="AlphaFoldDB" id="A0A2H0KGN5"/>
<proteinExistence type="predicted"/>
<comment type="caution">
    <text evidence="1">The sequence shown here is derived from an EMBL/GenBank/DDBJ whole genome shotgun (WGS) entry which is preliminary data.</text>
</comment>
<dbReference type="Gene3D" id="3.90.170.10">
    <property type="entry name" value="Adenylosuccinate Synthetase, subunit A, domain 3"/>
    <property type="match status" value="1"/>
</dbReference>
<dbReference type="GO" id="GO:0000166">
    <property type="term" value="F:nucleotide binding"/>
    <property type="evidence" value="ECO:0007669"/>
    <property type="project" value="InterPro"/>
</dbReference>
<dbReference type="GO" id="GO:0005737">
    <property type="term" value="C:cytoplasm"/>
    <property type="evidence" value="ECO:0007669"/>
    <property type="project" value="TreeGrafter"/>
</dbReference>
<dbReference type="Pfam" id="PF00709">
    <property type="entry name" value="Adenylsucc_synt"/>
    <property type="match status" value="1"/>
</dbReference>
<accession>A0A2H0KGN5</accession>
<gene>
    <name evidence="1" type="ORF">COV89_00745</name>
</gene>
<evidence type="ECO:0008006" key="3">
    <source>
        <dbReference type="Google" id="ProtNLM"/>
    </source>
</evidence>
<dbReference type="InterPro" id="IPR027417">
    <property type="entry name" value="P-loop_NTPase"/>
</dbReference>
<evidence type="ECO:0000313" key="2">
    <source>
        <dbReference type="Proteomes" id="UP000231371"/>
    </source>
</evidence>
<dbReference type="PANTHER" id="PTHR11846">
    <property type="entry name" value="ADENYLOSUCCINATE SYNTHETASE"/>
    <property type="match status" value="1"/>
</dbReference>